<organism evidence="2 3">
    <name type="scientific">Cyanidioschyzon merolae (strain NIES-3377 / 10D)</name>
    <name type="common">Unicellular red alga</name>
    <dbReference type="NCBI Taxonomy" id="280699"/>
    <lineage>
        <taxon>Eukaryota</taxon>
        <taxon>Rhodophyta</taxon>
        <taxon>Bangiophyceae</taxon>
        <taxon>Cyanidiales</taxon>
        <taxon>Cyanidiaceae</taxon>
        <taxon>Cyanidioschyzon</taxon>
    </lineage>
</organism>
<dbReference type="Gramene" id="CMQ017CT">
    <property type="protein sequence ID" value="CMQ017CT"/>
    <property type="gene ID" value="CMQ017C"/>
</dbReference>
<dbReference type="OrthoDB" id="69442at2759"/>
<dbReference type="AlphaFoldDB" id="M1VKE2"/>
<gene>
    <name evidence="2" type="ORF">CYME_CMQ017C</name>
</gene>
<reference evidence="2 3" key="1">
    <citation type="journal article" date="2004" name="Nature">
        <title>Genome sequence of the ultrasmall unicellular red alga Cyanidioschyzon merolae 10D.</title>
        <authorList>
            <person name="Matsuzaki M."/>
            <person name="Misumi O."/>
            <person name="Shin-i T."/>
            <person name="Maruyama S."/>
            <person name="Takahara M."/>
            <person name="Miyagishima S."/>
            <person name="Mori T."/>
            <person name="Nishida K."/>
            <person name="Yagisawa F."/>
            <person name="Nishida K."/>
            <person name="Yoshida Y."/>
            <person name="Nishimura Y."/>
            <person name="Nakao S."/>
            <person name="Kobayashi T."/>
            <person name="Momoyama Y."/>
            <person name="Higashiyama T."/>
            <person name="Minoda A."/>
            <person name="Sano M."/>
            <person name="Nomoto H."/>
            <person name="Oishi K."/>
            <person name="Hayashi H."/>
            <person name="Ohta F."/>
            <person name="Nishizaka S."/>
            <person name="Haga S."/>
            <person name="Miura S."/>
            <person name="Morishita T."/>
            <person name="Kabeya Y."/>
            <person name="Terasawa K."/>
            <person name="Suzuki Y."/>
            <person name="Ishii Y."/>
            <person name="Asakawa S."/>
            <person name="Takano H."/>
            <person name="Ohta N."/>
            <person name="Kuroiwa H."/>
            <person name="Tanaka K."/>
            <person name="Shimizu N."/>
            <person name="Sugano S."/>
            <person name="Sato N."/>
            <person name="Nozaki H."/>
            <person name="Ogasawara N."/>
            <person name="Kohara Y."/>
            <person name="Kuroiwa T."/>
        </authorList>
    </citation>
    <scope>NUCLEOTIDE SEQUENCE [LARGE SCALE GENOMIC DNA]</scope>
    <source>
        <strain evidence="2 3">10D</strain>
    </source>
</reference>
<dbReference type="HOGENOM" id="CLU_591043_0_0_1"/>
<evidence type="ECO:0000313" key="2">
    <source>
        <dbReference type="EMBL" id="BAM81953.1"/>
    </source>
</evidence>
<proteinExistence type="predicted"/>
<dbReference type="RefSeq" id="XP_005537989.1">
    <property type="nucleotide sequence ID" value="XM_005537932.1"/>
</dbReference>
<keyword evidence="3" id="KW-1185">Reference proteome</keyword>
<dbReference type="KEGG" id="cme:CYME_CMQ017C"/>
<name>M1VKE2_CYAM1</name>
<dbReference type="InterPro" id="IPR036397">
    <property type="entry name" value="RNaseH_sf"/>
</dbReference>
<accession>M1VKE2</accession>
<dbReference type="Gene3D" id="3.30.420.10">
    <property type="entry name" value="Ribonuclease H-like superfamily/Ribonuclease H"/>
    <property type="match status" value="1"/>
</dbReference>
<reference evidence="2 3" key="2">
    <citation type="journal article" date="2007" name="BMC Biol.">
        <title>A 100%-complete sequence reveals unusually simple genomic features in the hot-spring red alga Cyanidioschyzon merolae.</title>
        <authorList>
            <person name="Nozaki H."/>
            <person name="Takano H."/>
            <person name="Misumi O."/>
            <person name="Terasawa K."/>
            <person name="Matsuzaki M."/>
            <person name="Maruyama S."/>
            <person name="Nishida K."/>
            <person name="Yagisawa F."/>
            <person name="Yoshida Y."/>
            <person name="Fujiwara T."/>
            <person name="Takio S."/>
            <person name="Tamura K."/>
            <person name="Chung S.J."/>
            <person name="Nakamura S."/>
            <person name="Kuroiwa H."/>
            <person name="Tanaka K."/>
            <person name="Sato N."/>
            <person name="Kuroiwa T."/>
        </authorList>
    </citation>
    <scope>NUCLEOTIDE SEQUENCE [LARGE SCALE GENOMIC DNA]</scope>
    <source>
        <strain evidence="2 3">10D</strain>
    </source>
</reference>
<evidence type="ECO:0000256" key="1">
    <source>
        <dbReference type="SAM" id="MobiDB-lite"/>
    </source>
</evidence>
<dbReference type="Proteomes" id="UP000007014">
    <property type="component" value="Chromosome 17"/>
</dbReference>
<dbReference type="GeneID" id="16996366"/>
<dbReference type="EMBL" id="AP006499">
    <property type="protein sequence ID" value="BAM81953.1"/>
    <property type="molecule type" value="Genomic_DNA"/>
</dbReference>
<feature type="region of interest" description="Disordered" evidence="1">
    <location>
        <begin position="381"/>
        <end position="403"/>
    </location>
</feature>
<protein>
    <submittedName>
        <fullName evidence="2">Uncharacterized protein</fullName>
    </submittedName>
</protein>
<sequence length="463" mass="50892">MWVVIPRGNCQKCSLAQACNKIGSRCRLRALHALRVSRCGLWGDLESRATLPAAALALSDLKQKQIFPGVLKKGRSFGSCGLTEVEKDSSTTSAWSECSAGESCEAAARLEALLRVPFVALGLDISTQNTGYAYVSSASQINHLIALGQVSTTRTTGTYAKVAQICDQVSAAAPVAAAHERLQQEDTAGCPFVIGVEAYMRCYTPGRFRTNSLFRLAELNTLIAYEMSRRLGCVHEPLSIHPSEARGWFGLTGRALYSDAASDEHSVKAVVLERVRPWLERSSRPLSPGVALPDAQAAGHDTRGSVELTSDSIGYDESDAFVIAHYTMVLEQERRALADPALYFAFVSEYGPLILARAKAPEVIADVHLLAKEWRRREQEYAAATGSPGVDPGPLSPTRKRGRLTSKAPLTLPEFSRWIARSRLRRTYGARFMERIEKARRTWIRDTIRMHWGLQSVVSELPT</sequence>
<evidence type="ECO:0000313" key="3">
    <source>
        <dbReference type="Proteomes" id="UP000007014"/>
    </source>
</evidence>
<dbReference type="eggNOG" id="ENOG502RXFR">
    <property type="taxonomic scope" value="Eukaryota"/>
</dbReference>
<dbReference type="GO" id="GO:0003676">
    <property type="term" value="F:nucleic acid binding"/>
    <property type="evidence" value="ECO:0007669"/>
    <property type="project" value="InterPro"/>
</dbReference>